<feature type="transmembrane region" description="Helical" evidence="1">
    <location>
        <begin position="9"/>
        <end position="29"/>
    </location>
</feature>
<evidence type="ECO:0000259" key="2">
    <source>
        <dbReference type="Pfam" id="PF13115"/>
    </source>
</evidence>
<gene>
    <name evidence="3" type="ORF">HELGO_WM42844</name>
</gene>
<protein>
    <recommendedName>
        <fullName evidence="2">YtkA-like domain-containing protein</fullName>
    </recommendedName>
</protein>
<keyword evidence="1" id="KW-0472">Membrane</keyword>
<dbReference type="InterPro" id="IPR032693">
    <property type="entry name" value="YtkA-like_dom"/>
</dbReference>
<sequence>MTKKNQNRFWFLFVIGILGFGISMVIWTVKQAVSVPVHESNNYMLKYQMADMNINEIMELEEKFNALYKITIKDTELIQLNDEQQNTNAKRAQKAPIKLTAGSNSFKYSVTNHSMKAIDTAKVTFQITRPHSRNDDYLEENVSYKDGYYTTKVVELEKEGRYTLVLKVEIDGLIGYSEVSSYLTK</sequence>
<feature type="domain" description="YtkA-like" evidence="2">
    <location>
        <begin position="98"/>
        <end position="164"/>
    </location>
</feature>
<dbReference type="Pfam" id="PF13115">
    <property type="entry name" value="YtkA"/>
    <property type="match status" value="1"/>
</dbReference>
<dbReference type="EMBL" id="CACVAR010000227">
    <property type="protein sequence ID" value="CAA6813290.1"/>
    <property type="molecule type" value="Genomic_DNA"/>
</dbReference>
<reference evidence="3" key="1">
    <citation type="submission" date="2020-01" db="EMBL/GenBank/DDBJ databases">
        <authorList>
            <person name="Meier V. D."/>
            <person name="Meier V D."/>
        </authorList>
    </citation>
    <scope>NUCLEOTIDE SEQUENCE</scope>
    <source>
        <strain evidence="3">HLG_WM_MAG_03</strain>
    </source>
</reference>
<keyword evidence="1" id="KW-0812">Transmembrane</keyword>
<name>A0A6S6SXR2_9BACT</name>
<keyword evidence="1" id="KW-1133">Transmembrane helix</keyword>
<accession>A0A6S6SXR2</accession>
<proteinExistence type="predicted"/>
<evidence type="ECO:0000256" key="1">
    <source>
        <dbReference type="SAM" id="Phobius"/>
    </source>
</evidence>
<dbReference type="AlphaFoldDB" id="A0A6S6SXR2"/>
<evidence type="ECO:0000313" key="3">
    <source>
        <dbReference type="EMBL" id="CAA6813290.1"/>
    </source>
</evidence>
<organism evidence="3">
    <name type="scientific">uncultured Sulfurovum sp</name>
    <dbReference type="NCBI Taxonomy" id="269237"/>
    <lineage>
        <taxon>Bacteria</taxon>
        <taxon>Pseudomonadati</taxon>
        <taxon>Campylobacterota</taxon>
        <taxon>Epsilonproteobacteria</taxon>
        <taxon>Campylobacterales</taxon>
        <taxon>Sulfurovaceae</taxon>
        <taxon>Sulfurovum</taxon>
        <taxon>environmental samples</taxon>
    </lineage>
</organism>